<dbReference type="Gene3D" id="2.130.10.10">
    <property type="entry name" value="YVTN repeat-like/Quinoprotein amine dehydrogenase"/>
    <property type="match status" value="1"/>
</dbReference>
<evidence type="ECO:0000313" key="1">
    <source>
        <dbReference type="EMBL" id="GAT44991.1"/>
    </source>
</evidence>
<organism evidence="1 2">
    <name type="scientific">Mycena chlorophos</name>
    <name type="common">Agaric fungus</name>
    <name type="synonym">Agaricus chlorophos</name>
    <dbReference type="NCBI Taxonomy" id="658473"/>
    <lineage>
        <taxon>Eukaryota</taxon>
        <taxon>Fungi</taxon>
        <taxon>Dikarya</taxon>
        <taxon>Basidiomycota</taxon>
        <taxon>Agaricomycotina</taxon>
        <taxon>Agaricomycetes</taxon>
        <taxon>Agaricomycetidae</taxon>
        <taxon>Agaricales</taxon>
        <taxon>Marasmiineae</taxon>
        <taxon>Mycenaceae</taxon>
        <taxon>Mycena</taxon>
    </lineage>
</organism>
<dbReference type="EMBL" id="DF840507">
    <property type="protein sequence ID" value="GAT44991.1"/>
    <property type="molecule type" value="Genomic_DNA"/>
</dbReference>
<dbReference type="SUPFAM" id="SSF50978">
    <property type="entry name" value="WD40 repeat-like"/>
    <property type="match status" value="1"/>
</dbReference>
<sequence>MTDFKPSSKKNNYVHKFDLHGHKGGIIEMAMKDDGRWLASAGTPFMSSSRTLSELNPAQDGLKIWDLEINHLVLVPRTSNGGRVGPRKCLAEQRSVRWHCEGSYSVLGVGVVGGKSFGVQISAQSDFMEKNTFKFVEKWYLTLNQPDPQEVTAMAYDNSSHRLTVCTRSGFCIVFRFLPEKAQLDFLYRITLADGGISMIPKAAAFGQLVENERDLTVFSLYSGDVTTYRGPDCDLISEWNVGGLIGDGVIRGSSHFLIDEPAIGAVLYRFEDRARIAAFPVPVRRKKRARKVAFAEEGKLVVSGSDHGVVYVFDRMGENPEPFDELQVDASKWVQTVLVRSSSDLGSWDSWAA</sequence>
<gene>
    <name evidence="1" type="ORF">MCHLO_02589</name>
</gene>
<reference evidence="1" key="1">
    <citation type="submission" date="2014-09" db="EMBL/GenBank/DDBJ databases">
        <title>Genome sequence of the luminous mushroom Mycena chlorophos for searching fungal bioluminescence genes.</title>
        <authorList>
            <person name="Tanaka Y."/>
            <person name="Kasuga D."/>
            <person name="Oba Y."/>
            <person name="Hase S."/>
            <person name="Sato K."/>
            <person name="Oba Y."/>
            <person name="Sakakibara Y."/>
        </authorList>
    </citation>
    <scope>NUCLEOTIDE SEQUENCE</scope>
</reference>
<name>A0ABQ0L1F1_MYCCL</name>
<accession>A0ABQ0L1F1</accession>
<evidence type="ECO:0008006" key="3">
    <source>
        <dbReference type="Google" id="ProtNLM"/>
    </source>
</evidence>
<evidence type="ECO:0000313" key="2">
    <source>
        <dbReference type="Proteomes" id="UP000815677"/>
    </source>
</evidence>
<dbReference type="Proteomes" id="UP000815677">
    <property type="component" value="Unassembled WGS sequence"/>
</dbReference>
<keyword evidence="2" id="KW-1185">Reference proteome</keyword>
<dbReference type="InterPro" id="IPR015943">
    <property type="entry name" value="WD40/YVTN_repeat-like_dom_sf"/>
</dbReference>
<proteinExistence type="predicted"/>
<dbReference type="InterPro" id="IPR036322">
    <property type="entry name" value="WD40_repeat_dom_sf"/>
</dbReference>
<protein>
    <recommendedName>
        <fullName evidence="3">WD40 repeat-like protein</fullName>
    </recommendedName>
</protein>